<organism evidence="17 18">
    <name type="scientific">Ceratocystis lukuohia</name>
    <dbReference type="NCBI Taxonomy" id="2019550"/>
    <lineage>
        <taxon>Eukaryota</taxon>
        <taxon>Fungi</taxon>
        <taxon>Dikarya</taxon>
        <taxon>Ascomycota</taxon>
        <taxon>Pezizomycotina</taxon>
        <taxon>Sordariomycetes</taxon>
        <taxon>Hypocreomycetidae</taxon>
        <taxon>Microascales</taxon>
        <taxon>Ceratocystidaceae</taxon>
        <taxon>Ceratocystis</taxon>
    </lineage>
</organism>
<evidence type="ECO:0000256" key="4">
    <source>
        <dbReference type="ARBA" id="ARBA00022527"/>
    </source>
</evidence>
<proteinExistence type="predicted"/>
<dbReference type="PANTHER" id="PTHR24348:SF22">
    <property type="entry name" value="NON-SPECIFIC SERINE_THREONINE PROTEIN KINASE"/>
    <property type="match status" value="1"/>
</dbReference>
<feature type="binding site" evidence="14">
    <location>
        <position position="55"/>
    </location>
    <ligand>
        <name>ATP</name>
        <dbReference type="ChEBI" id="CHEBI:30616"/>
    </ligand>
</feature>
<comment type="subcellular location">
    <subcellularLocation>
        <location evidence="1">Preautophagosomal structure membrane</location>
        <topology evidence="1">Peripheral membrane protein</topology>
    </subcellularLocation>
</comment>
<keyword evidence="10" id="KW-0072">Autophagy</keyword>
<keyword evidence="3" id="KW-0813">Transport</keyword>
<dbReference type="EC" id="2.7.11.1" evidence="2"/>
<evidence type="ECO:0000313" key="18">
    <source>
        <dbReference type="Proteomes" id="UP001610728"/>
    </source>
</evidence>
<name>A0ABR4MEF6_9PEZI</name>
<keyword evidence="4" id="KW-0723">Serine/threonine-protein kinase</keyword>
<keyword evidence="7 17" id="KW-0418">Kinase</keyword>
<gene>
    <name evidence="17" type="ORF">HOO65_060489</name>
</gene>
<dbReference type="SMART" id="SM00220">
    <property type="entry name" value="S_TKc"/>
    <property type="match status" value="1"/>
</dbReference>
<keyword evidence="8 14" id="KW-0067">ATP-binding</keyword>
<feature type="region of interest" description="Disordered" evidence="15">
    <location>
        <begin position="543"/>
        <end position="594"/>
    </location>
</feature>
<feature type="compositionally biased region" description="Acidic residues" evidence="15">
    <location>
        <begin position="879"/>
        <end position="889"/>
    </location>
</feature>
<dbReference type="Gene3D" id="1.10.510.10">
    <property type="entry name" value="Transferase(Phosphotransferase) domain 1"/>
    <property type="match status" value="1"/>
</dbReference>
<evidence type="ECO:0000256" key="6">
    <source>
        <dbReference type="ARBA" id="ARBA00022741"/>
    </source>
</evidence>
<keyword evidence="6 14" id="KW-0547">Nucleotide-binding</keyword>
<feature type="region of interest" description="Disordered" evidence="15">
    <location>
        <begin position="342"/>
        <end position="438"/>
    </location>
</feature>
<dbReference type="PROSITE" id="PS50011">
    <property type="entry name" value="PROTEIN_KINASE_DOM"/>
    <property type="match status" value="1"/>
</dbReference>
<keyword evidence="18" id="KW-1185">Reference proteome</keyword>
<evidence type="ECO:0000256" key="13">
    <source>
        <dbReference type="ARBA" id="ARBA00048679"/>
    </source>
</evidence>
<dbReference type="Pfam" id="PF21127">
    <property type="entry name" value="ATG1-like_MIT2"/>
    <property type="match status" value="1"/>
</dbReference>
<protein>
    <recommendedName>
        <fullName evidence="2">non-specific serine/threonine protein kinase</fullName>
        <ecNumber evidence="2">2.7.11.1</ecNumber>
    </recommendedName>
    <alternativeName>
        <fullName evidence="11">Autophagy-related protein 1</fullName>
    </alternativeName>
</protein>
<dbReference type="SUPFAM" id="SSF56112">
    <property type="entry name" value="Protein kinase-like (PK-like)"/>
    <property type="match status" value="1"/>
</dbReference>
<dbReference type="InterPro" id="IPR045269">
    <property type="entry name" value="Atg1-like"/>
</dbReference>
<evidence type="ECO:0000256" key="3">
    <source>
        <dbReference type="ARBA" id="ARBA00022448"/>
    </source>
</evidence>
<dbReference type="InterPro" id="IPR008271">
    <property type="entry name" value="Ser/Thr_kinase_AS"/>
</dbReference>
<evidence type="ECO:0000256" key="9">
    <source>
        <dbReference type="ARBA" id="ARBA00022927"/>
    </source>
</evidence>
<evidence type="ECO:0000256" key="11">
    <source>
        <dbReference type="ARBA" id="ARBA00030237"/>
    </source>
</evidence>
<feature type="compositionally biased region" description="Polar residues" evidence="15">
    <location>
        <begin position="573"/>
        <end position="582"/>
    </location>
</feature>
<feature type="compositionally biased region" description="Polar residues" evidence="15">
    <location>
        <begin position="557"/>
        <end position="566"/>
    </location>
</feature>
<dbReference type="PROSITE" id="PS00108">
    <property type="entry name" value="PROTEIN_KINASE_ST"/>
    <property type="match status" value="1"/>
</dbReference>
<evidence type="ECO:0000256" key="12">
    <source>
        <dbReference type="ARBA" id="ARBA00047899"/>
    </source>
</evidence>
<feature type="region of interest" description="Disordered" evidence="15">
    <location>
        <begin position="922"/>
        <end position="941"/>
    </location>
</feature>
<dbReference type="Pfam" id="PF12063">
    <property type="entry name" value="ATG1-like_MIT1"/>
    <property type="match status" value="1"/>
</dbReference>
<comment type="caution">
    <text evidence="17">The sequence shown here is derived from an EMBL/GenBank/DDBJ whole genome shotgun (WGS) entry which is preliminary data.</text>
</comment>
<dbReference type="RefSeq" id="XP_070857839.1">
    <property type="nucleotide sequence ID" value="XM_071003665.1"/>
</dbReference>
<evidence type="ECO:0000256" key="2">
    <source>
        <dbReference type="ARBA" id="ARBA00012513"/>
    </source>
</evidence>
<evidence type="ECO:0000256" key="1">
    <source>
        <dbReference type="ARBA" id="ARBA00004623"/>
    </source>
</evidence>
<dbReference type="GeneID" id="98119885"/>
<evidence type="ECO:0000256" key="15">
    <source>
        <dbReference type="SAM" id="MobiDB-lite"/>
    </source>
</evidence>
<dbReference type="GO" id="GO:0016301">
    <property type="term" value="F:kinase activity"/>
    <property type="evidence" value="ECO:0007669"/>
    <property type="project" value="UniProtKB-KW"/>
</dbReference>
<evidence type="ECO:0000256" key="7">
    <source>
        <dbReference type="ARBA" id="ARBA00022777"/>
    </source>
</evidence>
<sequence>MESSSRMSESEQNIAPFHHGTYHMLAEIGKGSFARVMKARHADSGQIFAIKMVKKKRLNNKLTANLQTEIQIMKNTRHPGIIRLYESYDTEGHVNLVMEYCKLGDMSRIIKHAGKLSTIPGLQEMDRRHHSYPKALNPMIVRLFARQLIDAIRFLHRRNLIHRDIKPQNILLDIEDVSNMSSERQVVLESLAKAIGVNVNAWRWLPLVKLADFGFARHLPSTSLAETLCGSPLYMGPEILRYERYDAKADLWSLGAVVFEMLTGKPPFRAKNHIELLRRIDTTVLEFPKPAINYPDGSDYPKDLQRFILGLLKKTPVERMSFETAFNHDAMVCTLEDLALEDSPSGAPTLTRRPGSARLSDGGNSLSRPGSSKSIRSVFQSSTHIHSPKRSNTTDGVNLNAPEASRRPPKRTATINDDGFTHTPVTSARSPSSSAFDPTVVQQTSSRSSIRGAANGLGIQGHSQNMGAASPRTRGTTSTEMARAIEDALSPGVVPMSKSPSHSSVKGQKPKLASHKVGSEMAFERDYVVVEKKQVEVNAMADEMAASPQGHDKNQLIRRSQSSTAVNIPGRSSHGNNRNSMDLTPPASRSPSSISRAIQGATMRFFGVRFSPNRIVRGQSPPMYNPYPVGYTPPAAPGLITDGRNSGESQYNETRVAQMIEDYANRSDCIWSFAEIKFQQLMPESASSDVGSNSSKLADELSDLTDDAIVILSEEALLLYVKALGILATAIDFASQWWLRHSRLGDGPPHTTDRINATVQWLRNRFNDTLEKVEHVRLRLIQAQERLPEDHPAHPSHHAEDGAMSIGSGNLNVYISSRITADKLIYDRALEMCKHAAGDEMCKRNLSVCETYYSTALRMMEALLDRTDDNRSTNSEGGGDGEFDQQQEEDQQHLEKMIHAIRGRLLATQQKMQSINENEKLYRAGAHRRSGSNTPVSVVSN</sequence>
<dbReference type="InterPro" id="IPR048941">
    <property type="entry name" value="ATG1-like_MIT2"/>
</dbReference>
<accession>A0ABR4MEF6</accession>
<feature type="compositionally biased region" description="Polar residues" evidence="15">
    <location>
        <begin position="362"/>
        <end position="397"/>
    </location>
</feature>
<evidence type="ECO:0000313" key="17">
    <source>
        <dbReference type="EMBL" id="KAL2886659.1"/>
    </source>
</evidence>
<comment type="catalytic activity">
    <reaction evidence="13">
        <text>L-seryl-[protein] + ATP = O-phospho-L-seryl-[protein] + ADP + H(+)</text>
        <dbReference type="Rhea" id="RHEA:17989"/>
        <dbReference type="Rhea" id="RHEA-COMP:9863"/>
        <dbReference type="Rhea" id="RHEA-COMP:11604"/>
        <dbReference type="ChEBI" id="CHEBI:15378"/>
        <dbReference type="ChEBI" id="CHEBI:29999"/>
        <dbReference type="ChEBI" id="CHEBI:30616"/>
        <dbReference type="ChEBI" id="CHEBI:83421"/>
        <dbReference type="ChEBI" id="CHEBI:456216"/>
        <dbReference type="EC" id="2.7.11.1"/>
    </reaction>
</comment>
<evidence type="ECO:0000256" key="5">
    <source>
        <dbReference type="ARBA" id="ARBA00022679"/>
    </source>
</evidence>
<dbReference type="Gene3D" id="3.30.200.20">
    <property type="entry name" value="Phosphorylase Kinase, domain 1"/>
    <property type="match status" value="1"/>
</dbReference>
<dbReference type="Pfam" id="PF00069">
    <property type="entry name" value="Pkinase"/>
    <property type="match status" value="1"/>
</dbReference>
<evidence type="ECO:0000256" key="8">
    <source>
        <dbReference type="ARBA" id="ARBA00022840"/>
    </source>
</evidence>
<reference evidence="17 18" key="1">
    <citation type="submission" date="2020-05" db="EMBL/GenBank/DDBJ databases">
        <title>Ceratocystis lukuohia genome.</title>
        <authorList>
            <person name="Harrington T.C."/>
            <person name="Kim K."/>
            <person name="Mayers C.G."/>
        </authorList>
    </citation>
    <scope>NUCLEOTIDE SEQUENCE [LARGE SCALE GENOMIC DNA]</scope>
    <source>
        <strain evidence="17 18">C4212</strain>
    </source>
</reference>
<keyword evidence="5" id="KW-0808">Transferase</keyword>
<dbReference type="PROSITE" id="PS00107">
    <property type="entry name" value="PROTEIN_KINASE_ATP"/>
    <property type="match status" value="1"/>
</dbReference>
<dbReference type="InterPro" id="IPR011009">
    <property type="entry name" value="Kinase-like_dom_sf"/>
</dbReference>
<feature type="region of interest" description="Disordered" evidence="15">
    <location>
        <begin position="494"/>
        <end position="517"/>
    </location>
</feature>
<dbReference type="InterPro" id="IPR000719">
    <property type="entry name" value="Prot_kinase_dom"/>
</dbReference>
<keyword evidence="9" id="KW-0653">Protein transport</keyword>
<evidence type="ECO:0000259" key="16">
    <source>
        <dbReference type="PROSITE" id="PS50011"/>
    </source>
</evidence>
<comment type="catalytic activity">
    <reaction evidence="12">
        <text>L-threonyl-[protein] + ATP = O-phospho-L-threonyl-[protein] + ADP + H(+)</text>
        <dbReference type="Rhea" id="RHEA:46608"/>
        <dbReference type="Rhea" id="RHEA-COMP:11060"/>
        <dbReference type="Rhea" id="RHEA-COMP:11605"/>
        <dbReference type="ChEBI" id="CHEBI:15378"/>
        <dbReference type="ChEBI" id="CHEBI:30013"/>
        <dbReference type="ChEBI" id="CHEBI:30616"/>
        <dbReference type="ChEBI" id="CHEBI:61977"/>
        <dbReference type="ChEBI" id="CHEBI:456216"/>
        <dbReference type="EC" id="2.7.11.1"/>
    </reaction>
</comment>
<dbReference type="PANTHER" id="PTHR24348">
    <property type="entry name" value="SERINE/THREONINE-PROTEIN KINASE UNC-51-RELATED"/>
    <property type="match status" value="1"/>
</dbReference>
<feature type="compositionally biased region" description="Low complexity" evidence="15">
    <location>
        <begin position="585"/>
        <end position="594"/>
    </location>
</feature>
<feature type="domain" description="Protein kinase" evidence="16">
    <location>
        <begin position="22"/>
        <end position="331"/>
    </location>
</feature>
<dbReference type="EMBL" id="JABSNW010000006">
    <property type="protein sequence ID" value="KAL2886659.1"/>
    <property type="molecule type" value="Genomic_DNA"/>
</dbReference>
<evidence type="ECO:0000256" key="10">
    <source>
        <dbReference type="ARBA" id="ARBA00023006"/>
    </source>
</evidence>
<evidence type="ECO:0000256" key="14">
    <source>
        <dbReference type="PROSITE-ProRule" id="PRU10141"/>
    </source>
</evidence>
<feature type="compositionally biased region" description="Polar residues" evidence="15">
    <location>
        <begin position="931"/>
        <end position="941"/>
    </location>
</feature>
<feature type="region of interest" description="Disordered" evidence="15">
    <location>
        <begin position="867"/>
        <end position="891"/>
    </location>
</feature>
<dbReference type="Proteomes" id="UP001610728">
    <property type="component" value="Unassembled WGS sequence"/>
</dbReference>
<dbReference type="InterPro" id="IPR017441">
    <property type="entry name" value="Protein_kinase_ATP_BS"/>
</dbReference>
<dbReference type="InterPro" id="IPR022708">
    <property type="entry name" value="Atg1-like_tMIT"/>
</dbReference>
<feature type="compositionally biased region" description="Polar residues" evidence="15">
    <location>
        <begin position="423"/>
        <end position="438"/>
    </location>
</feature>